<reference evidence="2 3" key="1">
    <citation type="submission" date="2024-02" db="EMBL/GenBank/DDBJ databases">
        <title>STSV induces naive adaptation in Sulfolobus.</title>
        <authorList>
            <person name="Xiang X."/>
            <person name="Song M."/>
        </authorList>
    </citation>
    <scope>NUCLEOTIDE SEQUENCE [LARGE SCALE GENOMIC DNA]</scope>
    <source>
        <strain evidence="2 3">RT2</strain>
    </source>
</reference>
<evidence type="ECO:0000313" key="3">
    <source>
        <dbReference type="Proteomes" id="UP001432202"/>
    </source>
</evidence>
<dbReference type="GeneID" id="89337611"/>
<sequence length="542" mass="60982">MTSKVVLALFFFSILSSLVVSSYSIVILSPKIDKIISYQQVTNNSICSNPNWINGTAIVERNITYESIIGSTYSYAVQYVNFENFTNFSYSARYSYFSGSLAGPIILGGNVKLNKPANEQQYVLIYSVVTGQLLIKTPNSSLRVIMNNLPISVNGLVSIQFSNVEGNLTVETIELNGNVTRLIYITPIPWSKIKYVGWLQNYGFSTLYYLSSLYSVVQTIPMIAGQTYMESNVVSSPNWNLGVAKITSLTDNYEVVKGSQEGSYVVQFYNISHLNYLILSVNFTYYNGSNAGVELLGSNLNLHLLDTTQKIYGLLYAVNNGYLYIRSPMSNWQIINTSLPVIKSGLLTLVFLNVSNNVSLYEIITNNAIYYLNITTKVPWSNITYIGWRVDNGTSNIYFLPQNFVVGVQANLVFEFIGNNGTAIPKQEFYIYLGSNISNLQFYYKGYTDANGLYSIPLPIIYSMNGEYEYVRIAWINASTNVTLIIPLIRVPGQLSIPLSTITIGEENPIDISINYMDYYILFLFIVLAVLLAAYVFRERRF</sequence>
<evidence type="ECO:0008006" key="4">
    <source>
        <dbReference type="Google" id="ProtNLM"/>
    </source>
</evidence>
<accession>A0AAX4KZE1</accession>
<keyword evidence="1" id="KW-0472">Membrane</keyword>
<proteinExistence type="predicted"/>
<dbReference type="EMBL" id="CP146016">
    <property type="protein sequence ID" value="WWQ60254.1"/>
    <property type="molecule type" value="Genomic_DNA"/>
</dbReference>
<dbReference type="RefSeq" id="WP_338600731.1">
    <property type="nucleotide sequence ID" value="NZ_CP146016.1"/>
</dbReference>
<dbReference type="AlphaFoldDB" id="A0AAX4KZE1"/>
<keyword evidence="1" id="KW-0812">Transmembrane</keyword>
<evidence type="ECO:0000313" key="2">
    <source>
        <dbReference type="EMBL" id="WWQ60254.1"/>
    </source>
</evidence>
<evidence type="ECO:0000256" key="1">
    <source>
        <dbReference type="SAM" id="Phobius"/>
    </source>
</evidence>
<keyword evidence="3" id="KW-1185">Reference proteome</keyword>
<name>A0AAX4KZE1_9CREN</name>
<dbReference type="Proteomes" id="UP001432202">
    <property type="component" value="Chromosome"/>
</dbReference>
<keyword evidence="1" id="KW-1133">Transmembrane helix</keyword>
<organism evidence="2 3">
    <name type="scientific">Sulfolobus tengchongensis</name>
    <dbReference type="NCBI Taxonomy" id="207809"/>
    <lineage>
        <taxon>Archaea</taxon>
        <taxon>Thermoproteota</taxon>
        <taxon>Thermoprotei</taxon>
        <taxon>Sulfolobales</taxon>
        <taxon>Sulfolobaceae</taxon>
        <taxon>Sulfolobus</taxon>
    </lineage>
</organism>
<gene>
    <name evidence="2" type="ORF">V6M85_12540</name>
</gene>
<feature type="transmembrane region" description="Helical" evidence="1">
    <location>
        <begin position="519"/>
        <end position="537"/>
    </location>
</feature>
<protein>
    <recommendedName>
        <fullName evidence="4">Thermopsin</fullName>
    </recommendedName>
</protein>